<dbReference type="Proteomes" id="UP000629870">
    <property type="component" value="Unassembled WGS sequence"/>
</dbReference>
<accession>A0ABR6NUH4</accession>
<gene>
    <name evidence="1" type="ORF">HNQ04_002967</name>
</gene>
<reference evidence="1 2" key="1">
    <citation type="submission" date="2020-08" db="EMBL/GenBank/DDBJ databases">
        <title>Genomic Encyclopedia of Type Strains, Phase IV (KMG-IV): sequencing the most valuable type-strain genomes for metagenomic binning, comparative biology and taxonomic classification.</title>
        <authorList>
            <person name="Goeker M."/>
        </authorList>
    </citation>
    <scope>NUCLEOTIDE SEQUENCE [LARGE SCALE GENOMIC DNA]</scope>
    <source>
        <strain evidence="1 2">DSM 12027</strain>
    </source>
</reference>
<dbReference type="RefSeq" id="WP_260170244.1">
    <property type="nucleotide sequence ID" value="NZ_JACHEW010000017.1"/>
</dbReference>
<protein>
    <submittedName>
        <fullName evidence="1">Uncharacterized protein</fullName>
    </submittedName>
</protein>
<evidence type="ECO:0000313" key="2">
    <source>
        <dbReference type="Proteomes" id="UP000629870"/>
    </source>
</evidence>
<evidence type="ECO:0000313" key="1">
    <source>
        <dbReference type="EMBL" id="MBB6017698.1"/>
    </source>
</evidence>
<proteinExistence type="predicted"/>
<sequence length="41" mass="4290">MAADDDTALTPHLAAIADSSLPASREIKNQEQEVAAQLLIA</sequence>
<name>A0ABR6NUH4_9DEIO</name>
<dbReference type="EMBL" id="JACHEW010000017">
    <property type="protein sequence ID" value="MBB6017698.1"/>
    <property type="molecule type" value="Genomic_DNA"/>
</dbReference>
<keyword evidence="2" id="KW-1185">Reference proteome</keyword>
<organism evidence="1 2">
    <name type="scientific">Deinococcus radiopugnans ATCC 19172</name>
    <dbReference type="NCBI Taxonomy" id="585398"/>
    <lineage>
        <taxon>Bacteria</taxon>
        <taxon>Thermotogati</taxon>
        <taxon>Deinococcota</taxon>
        <taxon>Deinococci</taxon>
        <taxon>Deinococcales</taxon>
        <taxon>Deinococcaceae</taxon>
        <taxon>Deinococcus</taxon>
    </lineage>
</organism>
<comment type="caution">
    <text evidence="1">The sequence shown here is derived from an EMBL/GenBank/DDBJ whole genome shotgun (WGS) entry which is preliminary data.</text>
</comment>